<sequence>MQSESAYMSFEWARRNESCCRLQGVQLSASLSSSKSGRTETLNQTGLKTSNTCRADFSAPIGTSNSDSLTFRDTAAHPTTTLLDLPCEIRLRIIEYIVHAEGLPVIRYQKSTRSDLTRQHALNKTCQKLCHEFNQIQREKAIHVVHHVFGCGATDPTYQKYPDSTFGNLDHIRHVKVVAEFSTSFQQMNAIGESTIDIITSECTRFSRAKNLCVELRMSVSFLPFYGNHAPNTHATELILILGVKSHLPSIFLPGPAPMEDWLADIIKQFPNVKKVSLTWEGAWFQEGYLRGVEEGLLKDSLEKMCKEGMEIGTVVHQLR</sequence>
<comment type="caution">
    <text evidence="1">The sequence shown here is derived from an EMBL/GenBank/DDBJ whole genome shotgun (WGS) entry which is preliminary data.</text>
</comment>
<protein>
    <submittedName>
        <fullName evidence="1">Uncharacterized protein</fullName>
    </submittedName>
</protein>
<dbReference type="EMBL" id="WNWS01000033">
    <property type="protein sequence ID" value="KAE9986240.1"/>
    <property type="molecule type" value="Genomic_DNA"/>
</dbReference>
<gene>
    <name evidence="1" type="ORF">EG328_006243</name>
</gene>
<name>A0A8H3VCM0_VENIN</name>
<organism evidence="1 2">
    <name type="scientific">Venturia inaequalis</name>
    <name type="common">Apple scab fungus</name>
    <dbReference type="NCBI Taxonomy" id="5025"/>
    <lineage>
        <taxon>Eukaryota</taxon>
        <taxon>Fungi</taxon>
        <taxon>Dikarya</taxon>
        <taxon>Ascomycota</taxon>
        <taxon>Pezizomycotina</taxon>
        <taxon>Dothideomycetes</taxon>
        <taxon>Pleosporomycetidae</taxon>
        <taxon>Venturiales</taxon>
        <taxon>Venturiaceae</taxon>
        <taxon>Venturia</taxon>
    </lineage>
</organism>
<dbReference type="Proteomes" id="UP000447873">
    <property type="component" value="Unassembled WGS sequence"/>
</dbReference>
<evidence type="ECO:0000313" key="2">
    <source>
        <dbReference type="Proteomes" id="UP000447873"/>
    </source>
</evidence>
<reference evidence="1 2" key="1">
    <citation type="submission" date="2018-12" db="EMBL/GenBank/DDBJ databases">
        <title>Venturia inaequalis Genome Resource.</title>
        <authorList>
            <person name="Lichtner F.J."/>
        </authorList>
    </citation>
    <scope>NUCLEOTIDE SEQUENCE [LARGE SCALE GENOMIC DNA]</scope>
    <source>
        <strain evidence="1 2">120213</strain>
    </source>
</reference>
<dbReference type="AlphaFoldDB" id="A0A8H3VCM0"/>
<evidence type="ECO:0000313" key="1">
    <source>
        <dbReference type="EMBL" id="KAE9986240.1"/>
    </source>
</evidence>
<proteinExistence type="predicted"/>
<accession>A0A8H3VCM0</accession>